<dbReference type="GO" id="GO:0005737">
    <property type="term" value="C:cytoplasm"/>
    <property type="evidence" value="ECO:0007669"/>
    <property type="project" value="InterPro"/>
</dbReference>
<feature type="active site" evidence="4">
    <location>
        <position position="11"/>
    </location>
</feature>
<name>A0A081NLI9_9GAMM</name>
<comment type="caution">
    <text evidence="6">The sequence shown here is derived from an EMBL/GenBank/DDBJ whole genome shotgun (WGS) entry which is preliminary data.</text>
</comment>
<dbReference type="Proteomes" id="UP000028073">
    <property type="component" value="Unassembled WGS sequence"/>
</dbReference>
<dbReference type="InterPro" id="IPR000673">
    <property type="entry name" value="Sig_transdc_resp-reg_Me-estase"/>
</dbReference>
<feature type="active site" evidence="4">
    <location>
        <position position="131"/>
    </location>
</feature>
<evidence type="ECO:0000256" key="4">
    <source>
        <dbReference type="PROSITE-ProRule" id="PRU00050"/>
    </source>
</evidence>
<keyword evidence="7" id="KW-1185">Reference proteome</keyword>
<dbReference type="GO" id="GO:0008984">
    <property type="term" value="F:protein-glutamate methylesterase activity"/>
    <property type="evidence" value="ECO:0007669"/>
    <property type="project" value="UniProtKB-EC"/>
</dbReference>
<evidence type="ECO:0000313" key="7">
    <source>
        <dbReference type="Proteomes" id="UP000028073"/>
    </source>
</evidence>
<sequence length="192" mass="19763">MNGGVVVVGASAGGLSALEILLTELGANFPAPVIVTKHLASGDEEGLCKVLSKSSPLTVNIACDKQKVTGNHVYLAPGGYHLQIEDKETLSLSIDEQVCHSRPSVDVLFQSAADVFGTQMVGILLTGANKDGAEGIKAVKEAGGATIVQNPETAEVPIMPKSAIATGCVDHVLDLSDIAICLKAMSFNLGPK</sequence>
<dbReference type="GO" id="GO:0000156">
    <property type="term" value="F:phosphorelay response regulator activity"/>
    <property type="evidence" value="ECO:0007669"/>
    <property type="project" value="InterPro"/>
</dbReference>
<dbReference type="RefSeq" id="WP_034833068.1">
    <property type="nucleotide sequence ID" value="NZ_JOKH01000001.1"/>
</dbReference>
<dbReference type="eggNOG" id="COG2201">
    <property type="taxonomic scope" value="Bacteria"/>
</dbReference>
<evidence type="ECO:0000256" key="1">
    <source>
        <dbReference type="ARBA" id="ARBA00022801"/>
    </source>
</evidence>
<dbReference type="PANTHER" id="PTHR42872">
    <property type="entry name" value="PROTEIN-GLUTAMATE METHYLESTERASE/PROTEIN-GLUTAMINE GLUTAMINASE"/>
    <property type="match status" value="1"/>
</dbReference>
<accession>A0A081NLI9</accession>
<dbReference type="InterPro" id="IPR035909">
    <property type="entry name" value="CheB_C"/>
</dbReference>
<dbReference type="SUPFAM" id="SSF52738">
    <property type="entry name" value="Methylesterase CheB, C-terminal domain"/>
    <property type="match status" value="1"/>
</dbReference>
<feature type="domain" description="CheB-type methylesterase" evidence="5">
    <location>
        <begin position="1"/>
        <end position="179"/>
    </location>
</feature>
<dbReference type="AlphaFoldDB" id="A0A081NLI9"/>
<organism evidence="6 7">
    <name type="scientific">Endozoicomonas numazuensis</name>
    <dbReference type="NCBI Taxonomy" id="1137799"/>
    <lineage>
        <taxon>Bacteria</taxon>
        <taxon>Pseudomonadati</taxon>
        <taxon>Pseudomonadota</taxon>
        <taxon>Gammaproteobacteria</taxon>
        <taxon>Oceanospirillales</taxon>
        <taxon>Endozoicomonadaceae</taxon>
        <taxon>Endozoicomonas</taxon>
    </lineage>
</organism>
<comment type="catalytic activity">
    <reaction evidence="3">
        <text>[protein]-L-glutamate 5-O-methyl ester + H2O = L-glutamyl-[protein] + methanol + H(+)</text>
        <dbReference type="Rhea" id="RHEA:23236"/>
        <dbReference type="Rhea" id="RHEA-COMP:10208"/>
        <dbReference type="Rhea" id="RHEA-COMP:10311"/>
        <dbReference type="ChEBI" id="CHEBI:15377"/>
        <dbReference type="ChEBI" id="CHEBI:15378"/>
        <dbReference type="ChEBI" id="CHEBI:17790"/>
        <dbReference type="ChEBI" id="CHEBI:29973"/>
        <dbReference type="ChEBI" id="CHEBI:82795"/>
        <dbReference type="EC" id="3.1.1.61"/>
    </reaction>
</comment>
<gene>
    <name evidence="6" type="ORF">GZ78_04870</name>
</gene>
<protein>
    <recommendedName>
        <fullName evidence="2">protein-glutamate methylesterase</fullName>
        <ecNumber evidence="2">3.1.1.61</ecNumber>
    </recommendedName>
</protein>
<dbReference type="PANTHER" id="PTHR42872:SF3">
    <property type="entry name" value="PROTEIN-GLUTAMATE METHYLESTERASE_PROTEIN-GLUTAMINE GLUTAMINASE 1"/>
    <property type="match status" value="1"/>
</dbReference>
<dbReference type="EC" id="3.1.1.61" evidence="2"/>
<dbReference type="Gene3D" id="3.40.50.180">
    <property type="entry name" value="Methylesterase CheB, C-terminal domain"/>
    <property type="match status" value="1"/>
</dbReference>
<dbReference type="EMBL" id="JOKH01000001">
    <property type="protein sequence ID" value="KEQ19312.1"/>
    <property type="molecule type" value="Genomic_DNA"/>
</dbReference>
<dbReference type="CDD" id="cd16433">
    <property type="entry name" value="CheB"/>
    <property type="match status" value="1"/>
</dbReference>
<proteinExistence type="predicted"/>
<keyword evidence="1 4" id="KW-0378">Hydrolase</keyword>
<reference evidence="6 7" key="1">
    <citation type="submission" date="2014-06" db="EMBL/GenBank/DDBJ databases">
        <title>Whole Genome Sequences of Three Symbiotic Endozoicomonas Bacteria.</title>
        <authorList>
            <person name="Neave M.J."/>
            <person name="Apprill A."/>
            <person name="Voolstra C.R."/>
        </authorList>
    </citation>
    <scope>NUCLEOTIDE SEQUENCE [LARGE SCALE GENOMIC DNA]</scope>
    <source>
        <strain evidence="6 7">DSM 25634</strain>
    </source>
</reference>
<evidence type="ECO:0000259" key="5">
    <source>
        <dbReference type="PROSITE" id="PS50122"/>
    </source>
</evidence>
<dbReference type="Pfam" id="PF01339">
    <property type="entry name" value="CheB_methylest"/>
    <property type="match status" value="1"/>
</dbReference>
<dbReference type="GO" id="GO:0006935">
    <property type="term" value="P:chemotaxis"/>
    <property type="evidence" value="ECO:0007669"/>
    <property type="project" value="UniProtKB-UniRule"/>
</dbReference>
<dbReference type="OrthoDB" id="9793421at2"/>
<dbReference type="PROSITE" id="PS50122">
    <property type="entry name" value="CHEB"/>
    <property type="match status" value="1"/>
</dbReference>
<evidence type="ECO:0000313" key="6">
    <source>
        <dbReference type="EMBL" id="KEQ19312.1"/>
    </source>
</evidence>
<evidence type="ECO:0000256" key="2">
    <source>
        <dbReference type="ARBA" id="ARBA00039140"/>
    </source>
</evidence>
<dbReference type="STRING" id="1137799.GZ78_04870"/>
<feature type="active site" evidence="4">
    <location>
        <position position="38"/>
    </location>
</feature>
<evidence type="ECO:0000256" key="3">
    <source>
        <dbReference type="ARBA" id="ARBA00048267"/>
    </source>
</evidence>
<keyword evidence="4" id="KW-0145">Chemotaxis</keyword>